<name>A0A9P6U996_9FUNG</name>
<comment type="caution">
    <text evidence="2">The sequence shown here is derived from an EMBL/GenBank/DDBJ whole genome shotgun (WGS) entry which is preliminary data.</text>
</comment>
<proteinExistence type="predicted"/>
<reference evidence="2" key="1">
    <citation type="journal article" date="2020" name="Fungal Divers.">
        <title>Resolving the Mortierellaceae phylogeny through synthesis of multi-gene phylogenetics and phylogenomics.</title>
        <authorList>
            <person name="Vandepol N."/>
            <person name="Liber J."/>
            <person name="Desiro A."/>
            <person name="Na H."/>
            <person name="Kennedy M."/>
            <person name="Barry K."/>
            <person name="Grigoriev I.V."/>
            <person name="Miller A.N."/>
            <person name="O'Donnell K."/>
            <person name="Stajich J.E."/>
            <person name="Bonito G."/>
        </authorList>
    </citation>
    <scope>NUCLEOTIDE SEQUENCE</scope>
    <source>
        <strain evidence="2">BC1065</strain>
    </source>
</reference>
<feature type="chain" id="PRO_5040333384" evidence="1">
    <location>
        <begin position="28"/>
        <end position="195"/>
    </location>
</feature>
<evidence type="ECO:0000313" key="3">
    <source>
        <dbReference type="Proteomes" id="UP000807716"/>
    </source>
</evidence>
<feature type="signal peptide" evidence="1">
    <location>
        <begin position="1"/>
        <end position="27"/>
    </location>
</feature>
<accession>A0A9P6U996</accession>
<keyword evidence="3" id="KW-1185">Reference proteome</keyword>
<sequence>MSPTVAAAMKFLSAWIIVALFFPGASAALVHFRIKSAYQKAWVRNLPHPFPTLARLTVYDDPRPPFFVWEILPVERETAPEAKLTGATCLFHIKNTYTEFSAAALEKSGSDVKAVGFEPSRWRIECERADMRKCAIFLGNSNLVWTVDGLSQGGAIRLQDRLDPFGFAQTWSFEPERGDGEEEEEGVVSSAQWYL</sequence>
<protein>
    <submittedName>
        <fullName evidence="2">Uncharacterized protein</fullName>
    </submittedName>
</protein>
<dbReference type="EMBL" id="JAAAJB010000100">
    <property type="protein sequence ID" value="KAG0266164.1"/>
    <property type="molecule type" value="Genomic_DNA"/>
</dbReference>
<gene>
    <name evidence="2" type="ORF">DFQ27_000116</name>
</gene>
<organism evidence="2 3">
    <name type="scientific">Actinomortierella ambigua</name>
    <dbReference type="NCBI Taxonomy" id="1343610"/>
    <lineage>
        <taxon>Eukaryota</taxon>
        <taxon>Fungi</taxon>
        <taxon>Fungi incertae sedis</taxon>
        <taxon>Mucoromycota</taxon>
        <taxon>Mortierellomycotina</taxon>
        <taxon>Mortierellomycetes</taxon>
        <taxon>Mortierellales</taxon>
        <taxon>Mortierellaceae</taxon>
        <taxon>Actinomortierella</taxon>
    </lineage>
</organism>
<dbReference type="AlphaFoldDB" id="A0A9P6U996"/>
<evidence type="ECO:0000256" key="1">
    <source>
        <dbReference type="SAM" id="SignalP"/>
    </source>
</evidence>
<evidence type="ECO:0000313" key="2">
    <source>
        <dbReference type="EMBL" id="KAG0266164.1"/>
    </source>
</evidence>
<dbReference type="Proteomes" id="UP000807716">
    <property type="component" value="Unassembled WGS sequence"/>
</dbReference>
<keyword evidence="1" id="KW-0732">Signal</keyword>